<protein>
    <recommendedName>
        <fullName evidence="3">Zn(2)-C6 fungal-type domain-containing protein</fullName>
    </recommendedName>
</protein>
<organism evidence="4 5">
    <name type="scientific">Aaosphaeria arxii CBS 175.79</name>
    <dbReference type="NCBI Taxonomy" id="1450172"/>
    <lineage>
        <taxon>Eukaryota</taxon>
        <taxon>Fungi</taxon>
        <taxon>Dikarya</taxon>
        <taxon>Ascomycota</taxon>
        <taxon>Pezizomycotina</taxon>
        <taxon>Dothideomycetes</taxon>
        <taxon>Pleosporomycetidae</taxon>
        <taxon>Pleosporales</taxon>
        <taxon>Pleosporales incertae sedis</taxon>
        <taxon>Aaosphaeria</taxon>
    </lineage>
</organism>
<reference evidence="4" key="1">
    <citation type="journal article" date="2020" name="Stud. Mycol.">
        <title>101 Dothideomycetes genomes: a test case for predicting lifestyles and emergence of pathogens.</title>
        <authorList>
            <person name="Haridas S."/>
            <person name="Albert R."/>
            <person name="Binder M."/>
            <person name="Bloem J."/>
            <person name="Labutti K."/>
            <person name="Salamov A."/>
            <person name="Andreopoulos B."/>
            <person name="Baker S."/>
            <person name="Barry K."/>
            <person name="Bills G."/>
            <person name="Bluhm B."/>
            <person name="Cannon C."/>
            <person name="Castanera R."/>
            <person name="Culley D."/>
            <person name="Daum C."/>
            <person name="Ezra D."/>
            <person name="Gonzalez J."/>
            <person name="Henrissat B."/>
            <person name="Kuo A."/>
            <person name="Liang C."/>
            <person name="Lipzen A."/>
            <person name="Lutzoni F."/>
            <person name="Magnuson J."/>
            <person name="Mondo S."/>
            <person name="Nolan M."/>
            <person name="Ohm R."/>
            <person name="Pangilinan J."/>
            <person name="Park H.-J."/>
            <person name="Ramirez L."/>
            <person name="Alfaro M."/>
            <person name="Sun H."/>
            <person name="Tritt A."/>
            <person name="Yoshinaga Y."/>
            <person name="Zwiers L.-H."/>
            <person name="Turgeon B."/>
            <person name="Goodwin S."/>
            <person name="Spatafora J."/>
            <person name="Crous P."/>
            <person name="Grigoriev I."/>
        </authorList>
    </citation>
    <scope>NUCLEOTIDE SEQUENCE</scope>
    <source>
        <strain evidence="4">CBS 175.79</strain>
    </source>
</reference>
<feature type="compositionally biased region" description="Basic residues" evidence="2">
    <location>
        <begin position="73"/>
        <end position="82"/>
    </location>
</feature>
<dbReference type="Proteomes" id="UP000799778">
    <property type="component" value="Unassembled WGS sequence"/>
</dbReference>
<dbReference type="InterPro" id="IPR036864">
    <property type="entry name" value="Zn2-C6_fun-type_DNA-bd_sf"/>
</dbReference>
<dbReference type="CDD" id="cd00067">
    <property type="entry name" value="GAL4"/>
    <property type="match status" value="1"/>
</dbReference>
<evidence type="ECO:0000256" key="1">
    <source>
        <dbReference type="ARBA" id="ARBA00023242"/>
    </source>
</evidence>
<dbReference type="PRINTS" id="PR00755">
    <property type="entry name" value="AFLATOXINBRP"/>
</dbReference>
<dbReference type="PANTHER" id="PTHR47784:SF7">
    <property type="entry name" value="ZN(II)2CYS6 TRANSCRIPTION FACTOR (EUROFUNG)"/>
    <property type="match status" value="1"/>
</dbReference>
<keyword evidence="5" id="KW-1185">Reference proteome</keyword>
<dbReference type="GO" id="GO:0001228">
    <property type="term" value="F:DNA-binding transcription activator activity, RNA polymerase II-specific"/>
    <property type="evidence" value="ECO:0007669"/>
    <property type="project" value="TreeGrafter"/>
</dbReference>
<dbReference type="SMART" id="SM00066">
    <property type="entry name" value="GAL4"/>
    <property type="match status" value="1"/>
</dbReference>
<dbReference type="GO" id="GO:0008270">
    <property type="term" value="F:zinc ion binding"/>
    <property type="evidence" value="ECO:0007669"/>
    <property type="project" value="InterPro"/>
</dbReference>
<dbReference type="EMBL" id="ML978068">
    <property type="protein sequence ID" value="KAF2017229.1"/>
    <property type="molecule type" value="Genomic_DNA"/>
</dbReference>
<name>A0A6A5XW76_9PLEO</name>
<dbReference type="Pfam" id="PF00172">
    <property type="entry name" value="Zn_clus"/>
    <property type="match status" value="1"/>
</dbReference>
<gene>
    <name evidence="4" type="ORF">BU24DRAFT_448951</name>
</gene>
<dbReference type="SUPFAM" id="SSF57701">
    <property type="entry name" value="Zn2/Cys6 DNA-binding domain"/>
    <property type="match status" value="1"/>
</dbReference>
<evidence type="ECO:0000256" key="2">
    <source>
        <dbReference type="SAM" id="MobiDB-lite"/>
    </source>
</evidence>
<dbReference type="PANTHER" id="PTHR47784">
    <property type="entry name" value="STEROL UPTAKE CONTROL PROTEIN 2"/>
    <property type="match status" value="1"/>
</dbReference>
<dbReference type="InterPro" id="IPR053157">
    <property type="entry name" value="Sterol_Uptake_Regulator"/>
</dbReference>
<proteinExistence type="predicted"/>
<evidence type="ECO:0000313" key="4">
    <source>
        <dbReference type="EMBL" id="KAF2017229.1"/>
    </source>
</evidence>
<dbReference type="GeneID" id="54288321"/>
<accession>A0A6A5XW76</accession>
<keyword evidence="1" id="KW-0539">Nucleus</keyword>
<dbReference type="OrthoDB" id="416217at2759"/>
<dbReference type="Gene3D" id="4.10.240.10">
    <property type="entry name" value="Zn(2)-C6 fungal-type DNA-binding domain"/>
    <property type="match status" value="1"/>
</dbReference>
<sequence>MFSEELFDGWLAVPSMGNLFEQEAIVTRVQEGAAVVQKLHTDTSLSIPLQADEQSESPQSSSTPNAVKSTSTARKRKGHTKSRLGCTSCKQRKIKCPEQWPSCAHCVKKGTVCRYPKVFKAAQHDRIVGEMIKRQSPRQSVRLSDTPIYSANDMRLFHHYIITAHPFIPEEMETRWATEVPAYSHKYDYLMHAMLALASSHLSSISTDTQHGVALSHRHRAITGLEEAFTRWPPIAEEAHVMLATSFLLAFQAGYIPDAFLDHIVNLRGCHLLSQLIVDGGLPGVFKVDPKMQSSGLKRRLINFPAMNQPLARGALRALTLLVPLLDEARPLERAIFAQLVGCIRPLLTPSTSPVCSPILVDPSSPLLLNYNSPGLSLERIHPPVIVPSQLASISNPLIHANPALSFESIVEHGIDSILEPPPDQTQPRPDHSFDALMSSLLLLTTGPQHQVMQLLAPTNKVGCIVMLYFMSVRFIVSPLSAPPAAMQHPIAAMVEWCEKQLDELQQDDEEDSEGELKKYLAWPAKIFATLRQLLNRKGVLTFGDACEILMKDPEAYLTGRAPIL</sequence>
<dbReference type="InterPro" id="IPR001138">
    <property type="entry name" value="Zn2Cys6_DnaBD"/>
</dbReference>
<feature type="domain" description="Zn(2)-C6 fungal-type" evidence="3">
    <location>
        <begin position="85"/>
        <end position="115"/>
    </location>
</feature>
<dbReference type="RefSeq" id="XP_033385568.1">
    <property type="nucleotide sequence ID" value="XM_033530924.1"/>
</dbReference>
<dbReference type="AlphaFoldDB" id="A0A6A5XW76"/>
<dbReference type="PROSITE" id="PS00463">
    <property type="entry name" value="ZN2_CY6_FUNGAL_1"/>
    <property type="match status" value="1"/>
</dbReference>
<evidence type="ECO:0000313" key="5">
    <source>
        <dbReference type="Proteomes" id="UP000799778"/>
    </source>
</evidence>
<dbReference type="PROSITE" id="PS50048">
    <property type="entry name" value="ZN2_CY6_FUNGAL_2"/>
    <property type="match status" value="1"/>
</dbReference>
<evidence type="ECO:0000259" key="3">
    <source>
        <dbReference type="PROSITE" id="PS50048"/>
    </source>
</evidence>
<feature type="region of interest" description="Disordered" evidence="2">
    <location>
        <begin position="50"/>
        <end position="82"/>
    </location>
</feature>